<evidence type="ECO:0000256" key="21">
    <source>
        <dbReference type="ARBA" id="ARBA00034018"/>
    </source>
</evidence>
<keyword evidence="15" id="KW-0689">Ribosomal protein</keyword>
<dbReference type="Gene3D" id="1.20.1560.10">
    <property type="entry name" value="ABC transporter type 1, transmembrane domain"/>
    <property type="match status" value="3"/>
</dbReference>
<dbReference type="GO" id="GO:0005737">
    <property type="term" value="C:cytoplasm"/>
    <property type="evidence" value="ECO:0007669"/>
    <property type="project" value="UniProtKB-SubCell"/>
</dbReference>
<comment type="catalytic activity">
    <reaction evidence="24">
        <text>17beta-estradiol 17-O-(beta-D-glucuronate)(in) + ATP + H2O = 17beta-estradiol 17-O-(beta-D-glucuronate)(out) + ADP + phosphate + H(+)</text>
        <dbReference type="Rhea" id="RHEA:60128"/>
        <dbReference type="ChEBI" id="CHEBI:15377"/>
        <dbReference type="ChEBI" id="CHEBI:15378"/>
        <dbReference type="ChEBI" id="CHEBI:30616"/>
        <dbReference type="ChEBI" id="CHEBI:43474"/>
        <dbReference type="ChEBI" id="CHEBI:82961"/>
        <dbReference type="ChEBI" id="CHEBI:456216"/>
    </reaction>
    <physiologicalReaction direction="left-to-right" evidence="24">
        <dbReference type="Rhea" id="RHEA:60129"/>
    </physiologicalReaction>
</comment>
<evidence type="ECO:0000256" key="40">
    <source>
        <dbReference type="ARBA" id="ARBA00062847"/>
    </source>
</evidence>
<evidence type="ECO:0000256" key="41">
    <source>
        <dbReference type="ARBA" id="ARBA00082792"/>
    </source>
</evidence>
<evidence type="ECO:0000256" key="24">
    <source>
        <dbReference type="ARBA" id="ARBA00047576"/>
    </source>
</evidence>
<comment type="catalytic activity">
    <reaction evidence="30">
        <text>cholate(in) + glutathione(in) + ATP + H2O = cholate(out) + glutathione(out) + ADP + phosphate + H(+)</text>
        <dbReference type="Rhea" id="RHEA:66396"/>
        <dbReference type="ChEBI" id="CHEBI:15377"/>
        <dbReference type="ChEBI" id="CHEBI:15378"/>
        <dbReference type="ChEBI" id="CHEBI:29747"/>
        <dbReference type="ChEBI" id="CHEBI:30616"/>
        <dbReference type="ChEBI" id="CHEBI:43474"/>
        <dbReference type="ChEBI" id="CHEBI:57925"/>
        <dbReference type="ChEBI" id="CHEBI:456216"/>
    </reaction>
    <physiologicalReaction direction="left-to-right" evidence="30">
        <dbReference type="Rhea" id="RHEA:66397"/>
    </physiologicalReaction>
</comment>
<dbReference type="Gene3D" id="3.30.420.100">
    <property type="match status" value="1"/>
</dbReference>
<comment type="catalytic activity">
    <reaction evidence="33">
        <text>taurochenodeoxycholate(in) + glutathione(in) + ATP + H2O = taurochenodeoxycholate(out) + glutathione(out) + ADP + phosphate + H(+)</text>
        <dbReference type="Rhea" id="RHEA:66412"/>
        <dbReference type="ChEBI" id="CHEBI:9407"/>
        <dbReference type="ChEBI" id="CHEBI:15377"/>
        <dbReference type="ChEBI" id="CHEBI:15378"/>
        <dbReference type="ChEBI" id="CHEBI:30616"/>
        <dbReference type="ChEBI" id="CHEBI:43474"/>
        <dbReference type="ChEBI" id="CHEBI:57925"/>
        <dbReference type="ChEBI" id="CHEBI:456216"/>
    </reaction>
    <physiologicalReaction direction="left-to-right" evidence="33">
        <dbReference type="Rhea" id="RHEA:66413"/>
    </physiologicalReaction>
</comment>
<keyword evidence="10 43" id="KW-0812">Transmembrane</keyword>
<accession>A0A6B0RXN4</accession>
<evidence type="ECO:0000256" key="33">
    <source>
        <dbReference type="ARBA" id="ARBA00051304"/>
    </source>
</evidence>
<reference evidence="46" key="1">
    <citation type="submission" date="2019-10" db="EMBL/GenBank/DDBJ databases">
        <title>The sequence and de novo assembly of the wild yak genome.</title>
        <authorList>
            <person name="Liu Y."/>
        </authorList>
    </citation>
    <scope>NUCLEOTIDE SEQUENCE [LARGE SCALE GENOMIC DNA]</scope>
    <source>
        <strain evidence="46">WY2019</strain>
    </source>
</reference>
<comment type="catalytic activity">
    <reaction evidence="29">
        <text>prostaglandin E1(in) + ATP + H2O = prostaglandin E1(out) + ADP + phosphate + H(+)</text>
        <dbReference type="Rhea" id="RHEA:66392"/>
        <dbReference type="ChEBI" id="CHEBI:15377"/>
        <dbReference type="ChEBI" id="CHEBI:15378"/>
        <dbReference type="ChEBI" id="CHEBI:30616"/>
        <dbReference type="ChEBI" id="CHEBI:43474"/>
        <dbReference type="ChEBI" id="CHEBI:57397"/>
        <dbReference type="ChEBI" id="CHEBI:456216"/>
    </reaction>
    <physiologicalReaction direction="left-to-right" evidence="29">
        <dbReference type="Rhea" id="RHEA:66393"/>
    </physiologicalReaction>
</comment>
<evidence type="ECO:0000256" key="30">
    <source>
        <dbReference type="ARBA" id="ARBA00051057"/>
    </source>
</evidence>
<proteinExistence type="inferred from homology"/>
<dbReference type="Proteomes" id="UP000322234">
    <property type="component" value="Unassembled WGS sequence"/>
</dbReference>
<evidence type="ECO:0000256" key="27">
    <source>
        <dbReference type="ARBA" id="ARBA00050117"/>
    </source>
</evidence>
<evidence type="ECO:0000256" key="37">
    <source>
        <dbReference type="ARBA" id="ARBA00052534"/>
    </source>
</evidence>
<comment type="catalytic activity">
    <reaction evidence="34">
        <text>3',5'-cyclic AMP(in) + ATP + H2O = 3',5'-cyclic AMP(out) + ADP + phosphate + H(+)</text>
        <dbReference type="Rhea" id="RHEA:66184"/>
        <dbReference type="ChEBI" id="CHEBI:15377"/>
        <dbReference type="ChEBI" id="CHEBI:15378"/>
        <dbReference type="ChEBI" id="CHEBI:30616"/>
        <dbReference type="ChEBI" id="CHEBI:43474"/>
        <dbReference type="ChEBI" id="CHEBI:58165"/>
        <dbReference type="ChEBI" id="CHEBI:456216"/>
    </reaction>
    <physiologicalReaction direction="left-to-right" evidence="34">
        <dbReference type="Rhea" id="RHEA:66185"/>
    </physiologicalReaction>
</comment>
<evidence type="ECO:0000256" key="29">
    <source>
        <dbReference type="ARBA" id="ARBA00050718"/>
    </source>
</evidence>
<evidence type="ECO:0000256" key="15">
    <source>
        <dbReference type="ARBA" id="ARBA00022980"/>
    </source>
</evidence>
<evidence type="ECO:0000256" key="2">
    <source>
        <dbReference type="ARBA" id="ARBA00004424"/>
    </source>
</evidence>
<comment type="catalytic activity">
    <reaction evidence="26">
        <text>urate(in) + ATP + H2O = urate(out) + ADP + phosphate + H(+)</text>
        <dbReference type="Rhea" id="RHEA:16461"/>
        <dbReference type="ChEBI" id="CHEBI:15377"/>
        <dbReference type="ChEBI" id="CHEBI:15378"/>
        <dbReference type="ChEBI" id="CHEBI:17775"/>
        <dbReference type="ChEBI" id="CHEBI:30616"/>
        <dbReference type="ChEBI" id="CHEBI:43474"/>
        <dbReference type="ChEBI" id="CHEBI:456216"/>
    </reaction>
    <physiologicalReaction direction="left-to-right" evidence="26">
        <dbReference type="Rhea" id="RHEA:16462"/>
    </physiologicalReaction>
</comment>
<evidence type="ECO:0000256" key="9">
    <source>
        <dbReference type="ARBA" id="ARBA00022490"/>
    </source>
</evidence>
<dbReference type="GO" id="GO:0016887">
    <property type="term" value="F:ATP hydrolysis activity"/>
    <property type="evidence" value="ECO:0007669"/>
    <property type="project" value="InterPro"/>
</dbReference>
<comment type="caution">
    <text evidence="46">The sequence shown here is derived from an EMBL/GenBank/DDBJ whole genome shotgun (WGS) entry which is preliminary data.</text>
</comment>
<evidence type="ECO:0000256" key="11">
    <source>
        <dbReference type="ARBA" id="ARBA00022730"/>
    </source>
</evidence>
<comment type="catalytic activity">
    <reaction evidence="25">
        <text>an S-substituted glutathione(in) + ATP + H2O = an S-substituted glutathione(out) + ADP + phosphate + H(+)</text>
        <dbReference type="Rhea" id="RHEA:19121"/>
        <dbReference type="ChEBI" id="CHEBI:15377"/>
        <dbReference type="ChEBI" id="CHEBI:15378"/>
        <dbReference type="ChEBI" id="CHEBI:30616"/>
        <dbReference type="ChEBI" id="CHEBI:43474"/>
        <dbReference type="ChEBI" id="CHEBI:90779"/>
        <dbReference type="ChEBI" id="CHEBI:456216"/>
        <dbReference type="EC" id="7.6.2.3"/>
    </reaction>
    <physiologicalReaction direction="left-to-right" evidence="25">
        <dbReference type="Rhea" id="RHEA:19122"/>
    </physiologicalReaction>
</comment>
<evidence type="ECO:0000256" key="34">
    <source>
        <dbReference type="ARBA" id="ARBA00051604"/>
    </source>
</evidence>
<dbReference type="InterPro" id="IPR050173">
    <property type="entry name" value="ABC_transporter_C-like"/>
</dbReference>
<dbReference type="Pfam" id="PF14204">
    <property type="entry name" value="Ribosomal_L18_c"/>
    <property type="match status" value="1"/>
</dbReference>
<feature type="domain" description="ABC transmembrane type-1" evidence="45">
    <location>
        <begin position="500"/>
        <end position="753"/>
    </location>
</feature>
<feature type="transmembrane region" description="Helical" evidence="43">
    <location>
        <begin position="258"/>
        <end position="280"/>
    </location>
</feature>
<evidence type="ECO:0000256" key="18">
    <source>
        <dbReference type="ARBA" id="ARBA00023136"/>
    </source>
</evidence>
<evidence type="ECO:0000256" key="19">
    <source>
        <dbReference type="ARBA" id="ARBA00023274"/>
    </source>
</evidence>
<dbReference type="FunFam" id="3.40.50.300:FF:000163">
    <property type="entry name" value="Multidrug resistance-associated protein member 4"/>
    <property type="match status" value="1"/>
</dbReference>
<dbReference type="GO" id="GO:0005524">
    <property type="term" value="F:ATP binding"/>
    <property type="evidence" value="ECO:0007669"/>
    <property type="project" value="UniProtKB-KW"/>
</dbReference>
<keyword evidence="16 43" id="KW-1133">Transmembrane helix</keyword>
<dbReference type="PANTHER" id="PTHR24223">
    <property type="entry name" value="ATP-BINDING CASSETTE SUB-FAMILY C"/>
    <property type="match status" value="1"/>
</dbReference>
<dbReference type="GO" id="GO:0015431">
    <property type="term" value="F:ABC-type glutathione S-conjugate transporter activity"/>
    <property type="evidence" value="ECO:0007669"/>
    <property type="project" value="UniProtKB-EC"/>
</dbReference>
<comment type="similarity">
    <text evidence="5">Belongs to the universal ribosomal protein uL18 family.</text>
</comment>
<comment type="catalytic activity">
    <reaction evidence="22">
        <text>dehydroepiandrosterone 3-sulfate(in) + ATP + H2O = dehydroepiandrosterone 3-sulfate(out) + ADP + phosphate + H(+)</text>
        <dbReference type="Rhea" id="RHEA:61364"/>
        <dbReference type="ChEBI" id="CHEBI:15377"/>
        <dbReference type="ChEBI" id="CHEBI:15378"/>
        <dbReference type="ChEBI" id="CHEBI:30616"/>
        <dbReference type="ChEBI" id="CHEBI:43474"/>
        <dbReference type="ChEBI" id="CHEBI:57905"/>
        <dbReference type="ChEBI" id="CHEBI:456216"/>
    </reaction>
    <physiologicalReaction direction="left-to-right" evidence="22">
        <dbReference type="Rhea" id="RHEA:61365"/>
    </physiologicalReaction>
</comment>
<feature type="transmembrane region" description="Helical" evidence="43">
    <location>
        <begin position="319"/>
        <end position="339"/>
    </location>
</feature>
<dbReference type="FunFam" id="1.20.1560.10:FF:000014">
    <property type="entry name" value="Multidrug resistance-associated protein member 4"/>
    <property type="match status" value="1"/>
</dbReference>
<keyword evidence="47" id="KW-1185">Reference proteome</keyword>
<evidence type="ECO:0000256" key="4">
    <source>
        <dbReference type="ARBA" id="ARBA00004554"/>
    </source>
</evidence>
<evidence type="ECO:0000256" key="12">
    <source>
        <dbReference type="ARBA" id="ARBA00022741"/>
    </source>
</evidence>
<evidence type="ECO:0000256" key="25">
    <source>
        <dbReference type="ARBA" id="ARBA00048007"/>
    </source>
</evidence>
<keyword evidence="13" id="KW-0067">ATP-binding</keyword>
<evidence type="ECO:0000256" key="35">
    <source>
        <dbReference type="ARBA" id="ARBA00051624"/>
    </source>
</evidence>
<evidence type="ECO:0000256" key="14">
    <source>
        <dbReference type="ARBA" id="ARBA00022967"/>
    </source>
</evidence>
<feature type="domain" description="ABC transporter" evidence="44">
    <location>
        <begin position="1627"/>
        <end position="1860"/>
    </location>
</feature>
<keyword evidence="14" id="KW-1278">Translocase</keyword>
<comment type="catalytic activity">
    <reaction evidence="31">
        <text>leukotriene B4(in) + ATP + H2O = leukotriene B4(out) + ADP + phosphate + H(+)</text>
        <dbReference type="Rhea" id="RHEA:66424"/>
        <dbReference type="ChEBI" id="CHEBI:15377"/>
        <dbReference type="ChEBI" id="CHEBI:15378"/>
        <dbReference type="ChEBI" id="CHEBI:30616"/>
        <dbReference type="ChEBI" id="CHEBI:43474"/>
        <dbReference type="ChEBI" id="CHEBI:57461"/>
        <dbReference type="ChEBI" id="CHEBI:456216"/>
    </reaction>
</comment>
<dbReference type="InterPro" id="IPR057268">
    <property type="entry name" value="Ribosomal_L18"/>
</dbReference>
<dbReference type="PROSITE" id="PS50929">
    <property type="entry name" value="ABC_TM1F"/>
    <property type="match status" value="3"/>
</dbReference>
<dbReference type="GO" id="GO:0008097">
    <property type="term" value="F:5S rRNA binding"/>
    <property type="evidence" value="ECO:0007669"/>
    <property type="project" value="InterPro"/>
</dbReference>
<feature type="transmembrane region" description="Helical" evidence="43">
    <location>
        <begin position="633"/>
        <end position="655"/>
    </location>
</feature>
<comment type="catalytic activity">
    <reaction evidence="28">
        <text>glycoursodeoxycholate(in) + glutathione(in) + ATP + H2O = glycoursodeoxycholate(out) + glutathione(out) + ADP + phosphate + H(+)</text>
        <dbReference type="Rhea" id="RHEA:66416"/>
        <dbReference type="ChEBI" id="CHEBI:15377"/>
        <dbReference type="ChEBI" id="CHEBI:15378"/>
        <dbReference type="ChEBI" id="CHEBI:30616"/>
        <dbReference type="ChEBI" id="CHEBI:43474"/>
        <dbReference type="ChEBI" id="CHEBI:57925"/>
        <dbReference type="ChEBI" id="CHEBI:132030"/>
        <dbReference type="ChEBI" id="CHEBI:456216"/>
    </reaction>
    <physiologicalReaction direction="left-to-right" evidence="28">
        <dbReference type="Rhea" id="RHEA:66417"/>
    </physiologicalReaction>
</comment>
<feature type="transmembrane region" description="Helical" evidence="43">
    <location>
        <begin position="402"/>
        <end position="420"/>
    </location>
</feature>
<feature type="transmembrane region" description="Helical" evidence="43">
    <location>
        <begin position="603"/>
        <end position="627"/>
    </location>
</feature>
<keyword evidence="11" id="KW-0699">rRNA-binding</keyword>
<comment type="catalytic activity">
    <reaction evidence="36">
        <text>taurocholate(in) + glutathione(in) + ATP + H2O = taurocholate(out) + glutathione(out) + ADP + phosphate + H(+)</text>
        <dbReference type="Rhea" id="RHEA:66404"/>
        <dbReference type="ChEBI" id="CHEBI:15377"/>
        <dbReference type="ChEBI" id="CHEBI:15378"/>
        <dbReference type="ChEBI" id="CHEBI:30616"/>
        <dbReference type="ChEBI" id="CHEBI:36257"/>
        <dbReference type="ChEBI" id="CHEBI:43474"/>
        <dbReference type="ChEBI" id="CHEBI:57925"/>
        <dbReference type="ChEBI" id="CHEBI:456216"/>
    </reaction>
    <physiologicalReaction direction="left-to-right" evidence="36">
        <dbReference type="Rhea" id="RHEA:66405"/>
    </physiologicalReaction>
</comment>
<feature type="region of interest" description="Disordered" evidence="42">
    <location>
        <begin position="1030"/>
        <end position="1076"/>
    </location>
</feature>
<keyword evidence="19" id="KW-0687">Ribonucleoprotein</keyword>
<dbReference type="PANTHER" id="PTHR24223:SF357">
    <property type="entry name" value="ATP-BINDING CASSETTE SUB-FAMILY C MEMBER 4"/>
    <property type="match status" value="1"/>
</dbReference>
<feature type="transmembrane region" description="Helical" evidence="43">
    <location>
        <begin position="1433"/>
        <end position="1464"/>
    </location>
</feature>
<protein>
    <recommendedName>
        <fullName evidence="41">Multidrug resistance-associated protein 4</fullName>
        <ecNumber evidence="6">7.6.2.2</ecNumber>
        <ecNumber evidence="20">7.6.2.3</ecNumber>
    </recommendedName>
</protein>
<evidence type="ECO:0000259" key="45">
    <source>
        <dbReference type="PROSITE" id="PS50929"/>
    </source>
</evidence>
<dbReference type="Pfam" id="PF00664">
    <property type="entry name" value="ABC_membrane"/>
    <property type="match status" value="3"/>
</dbReference>
<comment type="catalytic activity">
    <reaction evidence="23">
        <text>leukotriene C4(in) + ATP + H2O = leukotriene C4(out) + ADP + phosphate + H(+)</text>
        <dbReference type="Rhea" id="RHEA:38963"/>
        <dbReference type="ChEBI" id="CHEBI:15377"/>
        <dbReference type="ChEBI" id="CHEBI:15378"/>
        <dbReference type="ChEBI" id="CHEBI:30616"/>
        <dbReference type="ChEBI" id="CHEBI:43474"/>
        <dbReference type="ChEBI" id="CHEBI:57973"/>
        <dbReference type="ChEBI" id="CHEBI:456216"/>
    </reaction>
    <physiologicalReaction direction="left-to-right" evidence="23">
        <dbReference type="Rhea" id="RHEA:38964"/>
    </physiologicalReaction>
</comment>
<dbReference type="InterPro" id="IPR025607">
    <property type="entry name" value="Ribosomal_uL18_C_euk"/>
</dbReference>
<feature type="transmembrane region" description="Helical" evidence="43">
    <location>
        <begin position="744"/>
        <end position="765"/>
    </location>
</feature>
<comment type="catalytic activity">
    <reaction evidence="35">
        <text>glycochenodeoxycholate(in) + glutathione(in) + ATP + H2O = glycochenodeoxycholate(out) + glutathione(out) + ADP + phosphate + H(+)</text>
        <dbReference type="Rhea" id="RHEA:66408"/>
        <dbReference type="ChEBI" id="CHEBI:15377"/>
        <dbReference type="ChEBI" id="CHEBI:15378"/>
        <dbReference type="ChEBI" id="CHEBI:30616"/>
        <dbReference type="ChEBI" id="CHEBI:36252"/>
        <dbReference type="ChEBI" id="CHEBI:43474"/>
        <dbReference type="ChEBI" id="CHEBI:57925"/>
        <dbReference type="ChEBI" id="CHEBI:456216"/>
    </reaction>
    <physiologicalReaction direction="left-to-right" evidence="35">
        <dbReference type="Rhea" id="RHEA:66409"/>
    </physiologicalReaction>
</comment>
<dbReference type="InterPro" id="IPR005485">
    <property type="entry name" value="Rbsml_uL18_euk_arch"/>
</dbReference>
<dbReference type="SUPFAM" id="SSF53137">
    <property type="entry name" value="Translational machinery components"/>
    <property type="match status" value="1"/>
</dbReference>
<comment type="catalytic activity">
    <reaction evidence="39">
        <text>3',5'-cyclic GMP(in) + ATP + H2O = 3',5'-cyclic GMP(out) + ADP + phosphate + H(+)</text>
        <dbReference type="Rhea" id="RHEA:66188"/>
        <dbReference type="ChEBI" id="CHEBI:15377"/>
        <dbReference type="ChEBI" id="CHEBI:15378"/>
        <dbReference type="ChEBI" id="CHEBI:30616"/>
        <dbReference type="ChEBI" id="CHEBI:43474"/>
        <dbReference type="ChEBI" id="CHEBI:57746"/>
        <dbReference type="ChEBI" id="CHEBI:456216"/>
    </reaction>
    <physiologicalReaction direction="left-to-right" evidence="39">
        <dbReference type="Rhea" id="RHEA:66189"/>
    </physiologicalReaction>
</comment>
<dbReference type="EC" id="7.6.2.3" evidence="20"/>
<dbReference type="Pfam" id="PF17144">
    <property type="entry name" value="Ribosomal_L5e"/>
    <property type="match status" value="1"/>
</dbReference>
<feature type="domain" description="ABC transmembrane type-1" evidence="45">
    <location>
        <begin position="291"/>
        <end position="439"/>
    </location>
</feature>
<dbReference type="InterPro" id="IPR003593">
    <property type="entry name" value="AAA+_ATPase"/>
</dbReference>
<dbReference type="SUPFAM" id="SSF90123">
    <property type="entry name" value="ABC transporter transmembrane region"/>
    <property type="match status" value="3"/>
</dbReference>
<evidence type="ECO:0000256" key="17">
    <source>
        <dbReference type="ARBA" id="ARBA00023055"/>
    </source>
</evidence>
<evidence type="ECO:0000256" key="31">
    <source>
        <dbReference type="ARBA" id="ARBA00051151"/>
    </source>
</evidence>
<evidence type="ECO:0000256" key="43">
    <source>
        <dbReference type="SAM" id="Phobius"/>
    </source>
</evidence>
<keyword evidence="17" id="KW-0445">Lipid transport</keyword>
<evidence type="ECO:0000313" key="47">
    <source>
        <dbReference type="Proteomes" id="UP000322234"/>
    </source>
</evidence>
<dbReference type="InterPro" id="IPR036640">
    <property type="entry name" value="ABC1_TM_sf"/>
</dbReference>
<dbReference type="EC" id="7.6.2.2" evidence="6"/>
<evidence type="ECO:0000256" key="10">
    <source>
        <dbReference type="ARBA" id="ARBA00022692"/>
    </source>
</evidence>
<dbReference type="InterPro" id="IPR011527">
    <property type="entry name" value="ABC1_TM_dom"/>
</dbReference>
<comment type="cofactor">
    <cofactor evidence="1">
        <name>Mg(2+)</name>
        <dbReference type="ChEBI" id="CHEBI:18420"/>
    </cofactor>
</comment>
<dbReference type="GO" id="GO:0006869">
    <property type="term" value="P:lipid transport"/>
    <property type="evidence" value="ECO:0007669"/>
    <property type="project" value="UniProtKB-KW"/>
</dbReference>
<dbReference type="GO" id="GO:0006412">
    <property type="term" value="P:translation"/>
    <property type="evidence" value="ECO:0007669"/>
    <property type="project" value="InterPro"/>
</dbReference>
<organism evidence="46 47">
    <name type="scientific">Bos mutus</name>
    <name type="common">wild yak</name>
    <dbReference type="NCBI Taxonomy" id="72004"/>
    <lineage>
        <taxon>Eukaryota</taxon>
        <taxon>Metazoa</taxon>
        <taxon>Chordata</taxon>
        <taxon>Craniata</taxon>
        <taxon>Vertebrata</taxon>
        <taxon>Euteleostomi</taxon>
        <taxon>Mammalia</taxon>
        <taxon>Eutheria</taxon>
        <taxon>Laurasiatheria</taxon>
        <taxon>Artiodactyla</taxon>
        <taxon>Ruminantia</taxon>
        <taxon>Pecora</taxon>
        <taxon>Bovidae</taxon>
        <taxon>Bovinae</taxon>
        <taxon>Bos</taxon>
    </lineage>
</organism>
<evidence type="ECO:0000256" key="23">
    <source>
        <dbReference type="ARBA" id="ARBA00047523"/>
    </source>
</evidence>
<keyword evidence="12" id="KW-0547">Nucleotide-binding</keyword>
<dbReference type="CDD" id="cd00432">
    <property type="entry name" value="Ribosomal_L18_L5e"/>
    <property type="match status" value="1"/>
</dbReference>
<evidence type="ECO:0000256" key="42">
    <source>
        <dbReference type="SAM" id="MobiDB-lite"/>
    </source>
</evidence>
<dbReference type="GO" id="GO:1990904">
    <property type="term" value="C:ribonucleoprotein complex"/>
    <property type="evidence" value="ECO:0007669"/>
    <property type="project" value="UniProtKB-KW"/>
</dbReference>
<dbReference type="FunFam" id="3.30.420.100:FF:000013">
    <property type="entry name" value="60S ribosomal protein L5 isoform X2"/>
    <property type="match status" value="1"/>
</dbReference>
<dbReference type="PRINTS" id="PR00058">
    <property type="entry name" value="RIBOSOMALL5"/>
</dbReference>
<comment type="catalytic activity">
    <reaction evidence="37">
        <text>glycocholate(in) + glutathione(in) + ATP + H2O = glycocholate(out) + glutathione(out) + ADP + phosphate + H(+)</text>
        <dbReference type="Rhea" id="RHEA:66400"/>
        <dbReference type="ChEBI" id="CHEBI:15377"/>
        <dbReference type="ChEBI" id="CHEBI:15378"/>
        <dbReference type="ChEBI" id="CHEBI:29746"/>
        <dbReference type="ChEBI" id="CHEBI:30616"/>
        <dbReference type="ChEBI" id="CHEBI:43474"/>
        <dbReference type="ChEBI" id="CHEBI:57925"/>
        <dbReference type="ChEBI" id="CHEBI:456216"/>
    </reaction>
    <physiologicalReaction direction="left-to-right" evidence="37">
        <dbReference type="Rhea" id="RHEA:66401"/>
    </physiologicalReaction>
</comment>
<dbReference type="FunFam" id="1.20.1560.10:FF:000027">
    <property type="entry name" value="ATP-binding cassette subfamily C member 4"/>
    <property type="match status" value="1"/>
</dbReference>
<feature type="domain" description="ABC transmembrane type-1" evidence="45">
    <location>
        <begin position="1347"/>
        <end position="1591"/>
    </location>
</feature>
<dbReference type="CDD" id="cd03244">
    <property type="entry name" value="ABCC_MRP_domain2"/>
    <property type="match status" value="1"/>
</dbReference>
<dbReference type="GO" id="GO:0016324">
    <property type="term" value="C:apical plasma membrane"/>
    <property type="evidence" value="ECO:0007669"/>
    <property type="project" value="UniProtKB-SubCell"/>
</dbReference>
<feature type="domain" description="ABC transporter" evidence="44">
    <location>
        <begin position="806"/>
        <end position="1029"/>
    </location>
</feature>
<keyword evidence="9" id="KW-0963">Cytoplasm</keyword>
<comment type="subcellular location">
    <subcellularLocation>
        <location evidence="2">Apical cell membrane</location>
        <topology evidence="2">Multi-pass membrane protein</topology>
    </subcellularLocation>
    <subcellularLocation>
        <location evidence="4">Basolateral cell membrane</location>
        <topology evidence="4">Multi-pass membrane protein</topology>
    </subcellularLocation>
    <subcellularLocation>
        <location evidence="3">Cytoplasm</location>
    </subcellularLocation>
</comment>
<dbReference type="InterPro" id="IPR027417">
    <property type="entry name" value="P-loop_NTPase"/>
</dbReference>
<evidence type="ECO:0000256" key="1">
    <source>
        <dbReference type="ARBA" id="ARBA00001946"/>
    </source>
</evidence>
<dbReference type="GO" id="GO:0008559">
    <property type="term" value="F:ABC-type xenobiotic transporter activity"/>
    <property type="evidence" value="ECO:0007669"/>
    <property type="project" value="UniProtKB-EC"/>
</dbReference>
<dbReference type="PROSITE" id="PS00211">
    <property type="entry name" value="ABC_TRANSPORTER_1"/>
    <property type="match status" value="1"/>
</dbReference>
<feature type="region of interest" description="Disordered" evidence="42">
    <location>
        <begin position="59"/>
        <end position="79"/>
    </location>
</feature>
<dbReference type="InterPro" id="IPR017871">
    <property type="entry name" value="ABC_transporter-like_CS"/>
</dbReference>
<comment type="subunit">
    <text evidence="40">Interacts (via PDZ-binding motif) with SNX27 (via PDZ domain); this interaction accelerates MRP4 internalization.</text>
</comment>
<dbReference type="CDD" id="cd03250">
    <property type="entry name" value="ABCC_MRP_domain1"/>
    <property type="match status" value="1"/>
</dbReference>
<comment type="catalytic activity">
    <reaction evidence="38">
        <text>glycodeoxycholate(in) + glutathione(in) + ATP + H2O = glycodeoxycholate(out) + glutathione(out) + ADP + phosphate + H(+)</text>
        <dbReference type="Rhea" id="RHEA:66380"/>
        <dbReference type="ChEBI" id="CHEBI:15377"/>
        <dbReference type="ChEBI" id="CHEBI:15378"/>
        <dbReference type="ChEBI" id="CHEBI:30616"/>
        <dbReference type="ChEBI" id="CHEBI:43474"/>
        <dbReference type="ChEBI" id="CHEBI:57925"/>
        <dbReference type="ChEBI" id="CHEBI:82982"/>
        <dbReference type="ChEBI" id="CHEBI:456216"/>
    </reaction>
    <physiologicalReaction direction="left-to-right" evidence="38">
        <dbReference type="Rhea" id="RHEA:66381"/>
    </physiologicalReaction>
</comment>
<feature type="transmembrane region" description="Helical" evidence="43">
    <location>
        <begin position="530"/>
        <end position="554"/>
    </location>
</feature>
<dbReference type="SMART" id="SM00382">
    <property type="entry name" value="AAA"/>
    <property type="match status" value="2"/>
</dbReference>
<evidence type="ECO:0000256" key="32">
    <source>
        <dbReference type="ARBA" id="ARBA00051287"/>
    </source>
</evidence>
<feature type="transmembrane region" description="Helical" evidence="43">
    <location>
        <begin position="1349"/>
        <end position="1377"/>
    </location>
</feature>
<evidence type="ECO:0000256" key="36">
    <source>
        <dbReference type="ARBA" id="ARBA00051844"/>
    </source>
</evidence>
<comment type="catalytic activity">
    <reaction evidence="21">
        <text>ATP + H2O + xenobioticSide 1 = ADP + phosphate + xenobioticSide 2.</text>
        <dbReference type="EC" id="7.6.2.2"/>
    </reaction>
</comment>
<evidence type="ECO:0000256" key="16">
    <source>
        <dbReference type="ARBA" id="ARBA00022989"/>
    </source>
</evidence>
<dbReference type="GO" id="GO:0003735">
    <property type="term" value="F:structural constituent of ribosome"/>
    <property type="evidence" value="ECO:0007669"/>
    <property type="project" value="InterPro"/>
</dbReference>
<keyword evidence="11" id="KW-0694">RNA-binding</keyword>
<dbReference type="Gene3D" id="3.40.50.300">
    <property type="entry name" value="P-loop containing nucleotide triphosphate hydrolases"/>
    <property type="match status" value="2"/>
</dbReference>
<evidence type="ECO:0000256" key="6">
    <source>
        <dbReference type="ARBA" id="ARBA00012191"/>
    </source>
</evidence>
<evidence type="ECO:0000256" key="22">
    <source>
        <dbReference type="ARBA" id="ARBA00047279"/>
    </source>
</evidence>
<sequence length="1934" mass="218936">MRPVSPEEKPNTMQDVNICLLFCPFSHYGLLNNNSSLLLEISGLVYEQRPSGNWTVKSAETLPGDVPDVPAASGDEMEQGLGPDALDPSGSGYILAPLTLTTSQLVNCPLAGSEIHVLEKEAGRWLNPLFKIGHEQKLKQDDMYSVFPEDCSQRLGEELYWDQEVLRAKTYKREPCLMKAIIKCYWKSCLVLGIFTFLEVKIFTYCALLLSVCRSVLRWIIQGISTKLAKSSFRFSHNSLWERMALTRQDVLYHIRTFLVLKQIVSTLCPYCIVILYAVLRRLVFLFNSEDVLHYLWVGPLQAVEVTALLWMEIGMSCLAAMAVLIILLLLQSCFRMLFSSLRSKTTALTDDSIRTMSEVITGIRTVKMYAWEQSFIDLITRLRREEISKILRISYLRGMNLTSFFGVSKIIIFVTIITNELLDSLITARQVFVVVMLFEALRFSSTLYFPMAIEKVSEAVVSIRSIKESETPTLQGLSFTVRPGELLAVVGPMGAGREIFRVLLPTYFEDLLTYFKNYDPSDSGALFKAYGYTAVLNVCFLILNILHNFFFYYTQRIGMRLRVAMCHIIYRKTLRLSNLAIGKTTTGQIVNLVSNDVNRFDWVTICLHSLWIGPLMAITVIILLWMEIGISSLAGMALLIILMLLQSFSGKLFLSLRSKIAAFTDTRLRTMNEVITGIRTIKMYAWEKSFAELITRLRRKEISKILRSSYLYGMHFIFFDTAIRVILFVTFTTYVLLGNTITVNQVFLAITLYQVVQFTGLLLFPMAIENVAETVASVQRIKNFLLLGELPQCDHQLPSDGKTVVNVQDFTAFWDKELRTPALQGLSFTVRPGELLAVVGPVGAGKSSLLSAVLGELPPSQGQVSVHGRIVYVSQKPWLFSGTVRNNILFGKKYEEERYEKVIKACALEEDLQFLENGDLTVVGDQGTTLRAGQKARVSLARALYQDADIYLLDDPLSTVDAEISRHLFEQCICQVLHEKITILVTHQWQYLKDASQILLLEKGEMVQKGTYAELLKSGVDFASLLKKENEEAEPSPVPESPTIRTQTSSESSVQSQQSSTPLLKDAAAEDQDTENIQDTLSEERRLEGKVGFKTYKNYFRAGAHWSVIIFLILVNIAAQVGLTNYAAAYCTGLLLACRLLNRFGMDKIYEGQVEVTGDEYSVEIIDGQPGAFTCYLDAGLARTTTGNKVFGALKGAVDEGLSIPHSTKWFPGYDSESKKFSAEVHRKHIMGQNVADYMCYLIEEDEDAYKKQFSQYIKNNVTPDMMEEMYKKAHAAIRENPVYEKKPKKEVKKKRWNRPKISLAQKKDQVAYILEDWWLLNWANEQHTLNITAHEKGNITEMLDLNWYLGIFSGLTVSTLIFGVTRSLLALYIFVNSSQTLHNKMLKTILRVPVLFFDRNPAGKILNRFSKDIGHMDDLLPASFQEFIQTFLQVIGVVVVVVVVIPWIAIPVIPLGIIFLILRRYFLETSRDVKRLECSTRSPVFSHLASSLQGLWTIRAYKAEQRFQELFDSHQDLHSEAWFLLLTITRWFSLRLDIIYFIFICLVDFGSLLLVQTLSFGQVGLILSYALNVMVVFPWCIRLSVEVEHMMISVERVIEYTELEQEAPWELEFRPPPDWPNNGMIALSDVNFKYSSDGPLVLKDLTTDIKPGEKVGIMGRTGAGKSSFIAALFRLSEPEGRVWIDKILTTEIGLHDLRKKMSIIPQDPIVFTGTVRKNLDPFNKHTDEELWNVLEEVQLKEIIEELPDKMDTELVESGSNLSVGQKQLVCLARAILRKNQILIIDEATAHVDPSTDELIQKKIREKFAQCTVLTIAHRLSTIIDSDRIMVLDSGKLEEYGEPCVLLQNRDGLFYKMVQQQGKAKAAALTETAKQGGKLHSIIELAEELAASEFNSWCTSKGIIQIMMMLSDCVVMNASNGQTLILTIFEIAL</sequence>
<dbReference type="SUPFAM" id="SSF52540">
    <property type="entry name" value="P-loop containing nucleoside triphosphate hydrolases"/>
    <property type="match status" value="2"/>
</dbReference>
<name>A0A6B0RXN4_9CETA</name>
<dbReference type="PROSITE" id="PS50893">
    <property type="entry name" value="ABC_TRANSPORTER_2"/>
    <property type="match status" value="2"/>
</dbReference>
<dbReference type="Pfam" id="PF00005">
    <property type="entry name" value="ABC_tran"/>
    <property type="match status" value="2"/>
</dbReference>
<evidence type="ECO:0000256" key="28">
    <source>
        <dbReference type="ARBA" id="ARBA00050626"/>
    </source>
</evidence>
<feature type="transmembrane region" description="Helical" evidence="43">
    <location>
        <begin position="711"/>
        <end position="738"/>
    </location>
</feature>
<keyword evidence="7" id="KW-0813">Transport</keyword>
<evidence type="ECO:0000256" key="26">
    <source>
        <dbReference type="ARBA" id="ARBA00048665"/>
    </source>
</evidence>
<keyword evidence="8" id="KW-1003">Cell membrane</keyword>
<evidence type="ECO:0000256" key="7">
    <source>
        <dbReference type="ARBA" id="ARBA00022448"/>
    </source>
</evidence>
<evidence type="ECO:0000256" key="38">
    <source>
        <dbReference type="ARBA" id="ARBA00052647"/>
    </source>
</evidence>
<dbReference type="GO" id="GO:0005840">
    <property type="term" value="C:ribosome"/>
    <property type="evidence" value="ECO:0007669"/>
    <property type="project" value="UniProtKB-KW"/>
</dbReference>
<feature type="transmembrane region" description="Helical" evidence="43">
    <location>
        <begin position="1540"/>
        <end position="1559"/>
    </location>
</feature>
<gene>
    <name evidence="46" type="ORF">E5288_WYG013481</name>
</gene>
<keyword evidence="18 43" id="KW-0472">Membrane</keyword>
<evidence type="ECO:0000259" key="44">
    <source>
        <dbReference type="PROSITE" id="PS50893"/>
    </source>
</evidence>
<dbReference type="GO" id="GO:0016323">
    <property type="term" value="C:basolateral plasma membrane"/>
    <property type="evidence" value="ECO:0007669"/>
    <property type="project" value="UniProtKB-SubCell"/>
</dbReference>
<feature type="transmembrane region" description="Helical" evidence="43">
    <location>
        <begin position="1100"/>
        <end position="1120"/>
    </location>
</feature>
<comment type="catalytic activity">
    <reaction evidence="27">
        <text>tauroursodeoxycholate(in) + glutathione(in) + ATP + H2O = tauroursodeoxycholate(out) + glutathione(out) + ADP + phosphate + H(+)</text>
        <dbReference type="Rhea" id="RHEA:66420"/>
        <dbReference type="ChEBI" id="CHEBI:15377"/>
        <dbReference type="ChEBI" id="CHEBI:15378"/>
        <dbReference type="ChEBI" id="CHEBI:30616"/>
        <dbReference type="ChEBI" id="CHEBI:43474"/>
        <dbReference type="ChEBI" id="CHEBI:57925"/>
        <dbReference type="ChEBI" id="CHEBI:132028"/>
        <dbReference type="ChEBI" id="CHEBI:456216"/>
    </reaction>
    <physiologicalReaction direction="left-to-right" evidence="27">
        <dbReference type="Rhea" id="RHEA:66421"/>
    </physiologicalReaction>
</comment>
<evidence type="ECO:0000256" key="3">
    <source>
        <dbReference type="ARBA" id="ARBA00004496"/>
    </source>
</evidence>
<evidence type="ECO:0000256" key="39">
    <source>
        <dbReference type="ARBA" id="ARBA00052963"/>
    </source>
</evidence>
<evidence type="ECO:0000313" key="46">
    <source>
        <dbReference type="EMBL" id="MXQ93981.1"/>
    </source>
</evidence>
<dbReference type="InterPro" id="IPR003439">
    <property type="entry name" value="ABC_transporter-like_ATP-bd"/>
</dbReference>
<feature type="compositionally biased region" description="Low complexity" evidence="42">
    <location>
        <begin position="1047"/>
        <end position="1062"/>
    </location>
</feature>
<feature type="transmembrane region" description="Helical" evidence="43">
    <location>
        <begin position="1126"/>
        <end position="1143"/>
    </location>
</feature>
<dbReference type="EMBL" id="VBQZ03000104">
    <property type="protein sequence ID" value="MXQ93981.1"/>
    <property type="molecule type" value="Genomic_DNA"/>
</dbReference>
<dbReference type="FunFam" id="3.40.50.300:FF:000482">
    <property type="entry name" value="Multidrug resistance-associated protein member 4"/>
    <property type="match status" value="1"/>
</dbReference>
<evidence type="ECO:0000256" key="5">
    <source>
        <dbReference type="ARBA" id="ARBA00007116"/>
    </source>
</evidence>
<evidence type="ECO:0000256" key="20">
    <source>
        <dbReference type="ARBA" id="ARBA00024220"/>
    </source>
</evidence>
<evidence type="ECO:0000256" key="13">
    <source>
        <dbReference type="ARBA" id="ARBA00022840"/>
    </source>
</evidence>
<evidence type="ECO:0000256" key="8">
    <source>
        <dbReference type="ARBA" id="ARBA00022475"/>
    </source>
</evidence>
<comment type="catalytic activity">
    <reaction evidence="32">
        <text>prostaglandin E2(in) + ATP + H2O = prostaglandin E2(out) + ADP + phosphate + H(+)</text>
        <dbReference type="Rhea" id="RHEA:66388"/>
        <dbReference type="ChEBI" id="CHEBI:15377"/>
        <dbReference type="ChEBI" id="CHEBI:15378"/>
        <dbReference type="ChEBI" id="CHEBI:30616"/>
        <dbReference type="ChEBI" id="CHEBI:43474"/>
        <dbReference type="ChEBI" id="CHEBI:456216"/>
        <dbReference type="ChEBI" id="CHEBI:606564"/>
    </reaction>
    <physiologicalReaction direction="left-to-right" evidence="32">
        <dbReference type="Rhea" id="RHEA:66389"/>
    </physiologicalReaction>
</comment>